<name>A0A1M6E7D4_9CLOT</name>
<gene>
    <name evidence="1" type="ORF">SAMN02745941_04394</name>
</gene>
<sequence>MKVEKLLRDSPVNEQVSQKLNELIKGISYGTVTIVIQDGKIIQIEKNEKFRMR</sequence>
<organism evidence="1 2">
    <name type="scientific">Clostridium intestinale DSM 6191</name>
    <dbReference type="NCBI Taxonomy" id="1121320"/>
    <lineage>
        <taxon>Bacteria</taxon>
        <taxon>Bacillati</taxon>
        <taxon>Bacillota</taxon>
        <taxon>Clostridia</taxon>
        <taxon>Eubacteriales</taxon>
        <taxon>Clostridiaceae</taxon>
        <taxon>Clostridium</taxon>
    </lineage>
</organism>
<dbReference type="AlphaFoldDB" id="A0A1M6E7D4"/>
<reference evidence="1 2" key="1">
    <citation type="submission" date="2016-11" db="EMBL/GenBank/DDBJ databases">
        <authorList>
            <person name="Jaros S."/>
            <person name="Januszkiewicz K."/>
            <person name="Wedrychowicz H."/>
        </authorList>
    </citation>
    <scope>NUCLEOTIDE SEQUENCE [LARGE SCALE GENOMIC DNA]</scope>
    <source>
        <strain evidence="1 2">DSM 6191</strain>
    </source>
</reference>
<evidence type="ECO:0008006" key="3">
    <source>
        <dbReference type="Google" id="ProtNLM"/>
    </source>
</evidence>
<dbReference type="RefSeq" id="WP_073022685.1">
    <property type="nucleotide sequence ID" value="NZ_FQXU01000021.1"/>
</dbReference>
<evidence type="ECO:0000313" key="2">
    <source>
        <dbReference type="Proteomes" id="UP000184241"/>
    </source>
</evidence>
<evidence type="ECO:0000313" key="1">
    <source>
        <dbReference type="EMBL" id="SHI81406.1"/>
    </source>
</evidence>
<dbReference type="EMBL" id="FQXU01000021">
    <property type="protein sequence ID" value="SHI81406.1"/>
    <property type="molecule type" value="Genomic_DNA"/>
</dbReference>
<dbReference type="Proteomes" id="UP000184241">
    <property type="component" value="Unassembled WGS sequence"/>
</dbReference>
<dbReference type="Pfam" id="PF10055">
    <property type="entry name" value="DUF2292"/>
    <property type="match status" value="1"/>
</dbReference>
<accession>A0A1M6E7D4</accession>
<protein>
    <recommendedName>
        <fullName evidence="3">DUF2292 domain-containing protein</fullName>
    </recommendedName>
</protein>
<proteinExistence type="predicted"/>
<dbReference type="InterPro" id="IPR018743">
    <property type="entry name" value="DUF2292"/>
</dbReference>